<dbReference type="Pfam" id="PF03864">
    <property type="entry name" value="Phage_cap_E"/>
    <property type="match status" value="1"/>
</dbReference>
<evidence type="ECO:0008006" key="3">
    <source>
        <dbReference type="Google" id="ProtNLM"/>
    </source>
</evidence>
<dbReference type="AlphaFoldDB" id="A0A377QXB5"/>
<protein>
    <recommendedName>
        <fullName evidence="3">Phage major capsid protein E</fullName>
    </recommendedName>
</protein>
<gene>
    <name evidence="1" type="ORF">NCTC13336_00029</name>
</gene>
<dbReference type="Proteomes" id="UP000254293">
    <property type="component" value="Unassembled WGS sequence"/>
</dbReference>
<dbReference type="RefSeq" id="WP_115307194.1">
    <property type="nucleotide sequence ID" value="NZ_UGJJ01000001.1"/>
</dbReference>
<sequence>MLSSESKFGVRALTDGINRLPVTPTQIRDLGLFQSRYLTTTYVDVEAQEGTLKIIQSRPRGTEGEGIPAKTRNIRTFKIPHLPVNDVVRADDVQNVRAFGGTQAESVMQKVEDKLADGKLALEMTREHMQLGALLGKVLDADGSEIVNIYTAFGMRRNTYEFDLANPDTEVGRVIDETVTAQRKLLRGTVATGYIALCSPEFIGALKYHPKIKPLYERYRDGAIYREADINRVEFEHNGIRFIQYDGGITGSKAAIDAGKAILLPVSPRLYMEYFAPADMNQTVNTVALPYYASREKLIHDKGWSLHMQSNPLPLVMRPELVSTLAMK</sequence>
<reference evidence="1 2" key="1">
    <citation type="submission" date="2018-06" db="EMBL/GenBank/DDBJ databases">
        <authorList>
            <consortium name="Pathogen Informatics"/>
            <person name="Doyle S."/>
        </authorList>
    </citation>
    <scope>NUCLEOTIDE SEQUENCE [LARGE SCALE GENOMIC DNA]</scope>
    <source>
        <strain evidence="1 2">NCTC13336</strain>
    </source>
</reference>
<organism evidence="1 2">
    <name type="scientific">Kingella potus</name>
    <dbReference type="NCBI Taxonomy" id="265175"/>
    <lineage>
        <taxon>Bacteria</taxon>
        <taxon>Pseudomonadati</taxon>
        <taxon>Pseudomonadota</taxon>
        <taxon>Betaproteobacteria</taxon>
        <taxon>Neisseriales</taxon>
        <taxon>Neisseriaceae</taxon>
        <taxon>Kingella</taxon>
    </lineage>
</organism>
<evidence type="ECO:0000313" key="1">
    <source>
        <dbReference type="EMBL" id="STQ99843.1"/>
    </source>
</evidence>
<dbReference type="InterPro" id="IPR005564">
    <property type="entry name" value="Major_capsid_GpE"/>
</dbReference>
<accession>A0A377QXB5</accession>
<evidence type="ECO:0000313" key="2">
    <source>
        <dbReference type="Proteomes" id="UP000254293"/>
    </source>
</evidence>
<dbReference type="OrthoDB" id="6388191at2"/>
<keyword evidence="2" id="KW-1185">Reference proteome</keyword>
<proteinExistence type="predicted"/>
<dbReference type="EMBL" id="UGJJ01000001">
    <property type="protein sequence ID" value="STQ99843.1"/>
    <property type="molecule type" value="Genomic_DNA"/>
</dbReference>
<name>A0A377QXB5_9NEIS</name>